<evidence type="ECO:0000256" key="3">
    <source>
        <dbReference type="SAM" id="SignalP"/>
    </source>
</evidence>
<keyword evidence="1" id="KW-0808">Transferase</keyword>
<organism evidence="5 6">
    <name type="scientific">Photobacterium sanguinicancri</name>
    <dbReference type="NCBI Taxonomy" id="875932"/>
    <lineage>
        <taxon>Bacteria</taxon>
        <taxon>Pseudomonadati</taxon>
        <taxon>Pseudomonadota</taxon>
        <taxon>Gammaproteobacteria</taxon>
        <taxon>Vibrionales</taxon>
        <taxon>Vibrionaceae</taxon>
        <taxon>Photobacterium</taxon>
    </lineage>
</organism>
<dbReference type="SUPFAM" id="SSF52821">
    <property type="entry name" value="Rhodanese/Cell cycle control phosphatase"/>
    <property type="match status" value="3"/>
</dbReference>
<dbReference type="PANTHER" id="PTHR11364">
    <property type="entry name" value="THIOSULFATE SULFERTANSFERASE"/>
    <property type="match status" value="1"/>
</dbReference>
<dbReference type="SMART" id="SM00450">
    <property type="entry name" value="RHOD"/>
    <property type="match status" value="3"/>
</dbReference>
<gene>
    <name evidence="5" type="ORF">Q4568_06300</name>
</gene>
<feature type="domain" description="Rhodanese" evidence="4">
    <location>
        <begin position="160"/>
        <end position="266"/>
    </location>
</feature>
<evidence type="ECO:0000259" key="4">
    <source>
        <dbReference type="PROSITE" id="PS50206"/>
    </source>
</evidence>
<evidence type="ECO:0000256" key="2">
    <source>
        <dbReference type="ARBA" id="ARBA00022737"/>
    </source>
</evidence>
<feature type="domain" description="Rhodanese" evidence="4">
    <location>
        <begin position="31"/>
        <end position="124"/>
    </location>
</feature>
<evidence type="ECO:0000313" key="6">
    <source>
        <dbReference type="Proteomes" id="UP001170624"/>
    </source>
</evidence>
<accession>A0AAW7Y5W8</accession>
<feature type="chain" id="PRO_5043970114" evidence="3">
    <location>
        <begin position="22"/>
        <end position="427"/>
    </location>
</feature>
<dbReference type="CDD" id="cd01449">
    <property type="entry name" value="TST_Repeat_2"/>
    <property type="match status" value="1"/>
</dbReference>
<dbReference type="PANTHER" id="PTHR11364:SF27">
    <property type="entry name" value="SULFURTRANSFERASE"/>
    <property type="match status" value="1"/>
</dbReference>
<keyword evidence="2" id="KW-0677">Repeat</keyword>
<name>A0AAW7Y5W8_9GAMM</name>
<protein>
    <submittedName>
        <fullName evidence="5">Sulfurtransferase</fullName>
    </submittedName>
</protein>
<dbReference type="RefSeq" id="WP_281221714.1">
    <property type="nucleotide sequence ID" value="NZ_CANMLA010000001.1"/>
</dbReference>
<keyword evidence="3" id="KW-0732">Signal</keyword>
<dbReference type="GO" id="GO:0004792">
    <property type="term" value="F:thiosulfate-cyanide sulfurtransferase activity"/>
    <property type="evidence" value="ECO:0007669"/>
    <property type="project" value="TreeGrafter"/>
</dbReference>
<evidence type="ECO:0000256" key="1">
    <source>
        <dbReference type="ARBA" id="ARBA00022679"/>
    </source>
</evidence>
<dbReference type="InterPro" id="IPR001763">
    <property type="entry name" value="Rhodanese-like_dom"/>
</dbReference>
<dbReference type="Proteomes" id="UP001170624">
    <property type="component" value="Unassembled WGS sequence"/>
</dbReference>
<reference evidence="5" key="1">
    <citation type="submission" date="2023-07" db="EMBL/GenBank/DDBJ databases">
        <title>Genome content predicts the carbon catabolic preferences of heterotrophic bacteria.</title>
        <authorList>
            <person name="Gralka M."/>
        </authorList>
    </citation>
    <scope>NUCLEOTIDE SEQUENCE</scope>
    <source>
        <strain evidence="5">G2M05</strain>
    </source>
</reference>
<feature type="signal peptide" evidence="3">
    <location>
        <begin position="1"/>
        <end position="21"/>
    </location>
</feature>
<dbReference type="CDD" id="cd01448">
    <property type="entry name" value="TST_Repeat_1"/>
    <property type="match status" value="1"/>
</dbReference>
<evidence type="ECO:0000313" key="5">
    <source>
        <dbReference type="EMBL" id="MDO6542134.1"/>
    </source>
</evidence>
<sequence>MNTMRKALISVIVFSSFGLQAMTFDQLSETLDEAKQVIDCRSSNFYNGWPEAGSKLGGHYPNAVNFDAQWLDRIDASALNQLLVEKQLNADKPTYLYCDQAASQKMVTALADQGFTSVSVIEEPLSNYSGSLTALPKFQQLVGPEWLKQVIDGQQPLYAPKTDYKLVEVAWGPPTKYLVSHIPTALYLNTNNIETKPLWNRVSNDKLTALLQDLGIRYDTTVILYGRNNMAAARAASIMMYAGVEDVRLLNGGWTAWVGAGLTSEPMLQTAEKVADFGRDIPANPELIIDIAEAKAILDGSPKTNSLVSIRTWDEYLGKISGYSYIKPKGRIPGAKWGHGGSDANSLEDFRNPDETMKSADEIEHFWHQWEIDRNQKVSFYCGTGWRASETFFYAYVMGWKDISVYDGGWYEWSGIKTNPTLIGPMS</sequence>
<comment type="caution">
    <text evidence="5">The sequence shown here is derived from an EMBL/GenBank/DDBJ whole genome shotgun (WGS) entry which is preliminary data.</text>
</comment>
<proteinExistence type="predicted"/>
<dbReference type="InterPro" id="IPR045078">
    <property type="entry name" value="TST/MPST-like"/>
</dbReference>
<dbReference type="AlphaFoldDB" id="A0AAW7Y5W8"/>
<dbReference type="PROSITE" id="PS50206">
    <property type="entry name" value="RHODANESE_3"/>
    <property type="match status" value="3"/>
</dbReference>
<dbReference type="EMBL" id="JAUOPU010000004">
    <property type="protein sequence ID" value="MDO6542134.1"/>
    <property type="molecule type" value="Genomic_DNA"/>
</dbReference>
<dbReference type="Pfam" id="PF00581">
    <property type="entry name" value="Rhodanese"/>
    <property type="match status" value="3"/>
</dbReference>
<dbReference type="InterPro" id="IPR036873">
    <property type="entry name" value="Rhodanese-like_dom_sf"/>
</dbReference>
<feature type="domain" description="Rhodanese" evidence="4">
    <location>
        <begin position="307"/>
        <end position="422"/>
    </location>
</feature>
<dbReference type="Gene3D" id="3.40.250.10">
    <property type="entry name" value="Rhodanese-like domain"/>
    <property type="match status" value="3"/>
</dbReference>